<organism evidence="11 12">
    <name type="scientific">Penicillium alfredii</name>
    <dbReference type="NCBI Taxonomy" id="1506179"/>
    <lineage>
        <taxon>Eukaryota</taxon>
        <taxon>Fungi</taxon>
        <taxon>Dikarya</taxon>
        <taxon>Ascomycota</taxon>
        <taxon>Pezizomycotina</taxon>
        <taxon>Eurotiomycetes</taxon>
        <taxon>Eurotiomycetidae</taxon>
        <taxon>Eurotiales</taxon>
        <taxon>Aspergillaceae</taxon>
        <taxon>Penicillium</taxon>
    </lineage>
</organism>
<feature type="binding site" evidence="7">
    <location>
        <position position="181"/>
    </location>
    <ligand>
        <name>Zn(2+)</name>
        <dbReference type="ChEBI" id="CHEBI:29105"/>
        <label>2</label>
    </ligand>
</feature>
<evidence type="ECO:0000256" key="7">
    <source>
        <dbReference type="PIRSR" id="PIRSR037217-2"/>
    </source>
</evidence>
<dbReference type="GO" id="GO:0000328">
    <property type="term" value="C:fungal-type vacuole lumen"/>
    <property type="evidence" value="ECO:0007669"/>
    <property type="project" value="TreeGrafter"/>
</dbReference>
<comment type="caution">
    <text evidence="11">The sequence shown here is derived from an EMBL/GenBank/DDBJ whole genome shotgun (WGS) entry which is preliminary data.</text>
</comment>
<feature type="signal peptide" evidence="9">
    <location>
        <begin position="1"/>
        <end position="17"/>
    </location>
</feature>
<keyword evidence="12" id="KW-1185">Reference proteome</keyword>
<dbReference type="InterPro" id="IPR017141">
    <property type="entry name" value="Pept_M20_carboxypep"/>
</dbReference>
<keyword evidence="2" id="KW-0645">Protease</keyword>
<dbReference type="InterPro" id="IPR047177">
    <property type="entry name" value="Pept_M20A"/>
</dbReference>
<feature type="binding site" evidence="7">
    <location>
        <position position="564"/>
    </location>
    <ligand>
        <name>Zn(2+)</name>
        <dbReference type="ChEBI" id="CHEBI:29105"/>
        <label>1</label>
    </ligand>
</feature>
<feature type="domain" description="Peptidase M20 dimerisation" evidence="10">
    <location>
        <begin position="278"/>
        <end position="432"/>
    </location>
</feature>
<proteinExistence type="inferred from homology"/>
<dbReference type="OrthoDB" id="3064516at2759"/>
<dbReference type="GO" id="GO:0051603">
    <property type="term" value="P:proteolysis involved in protein catabolic process"/>
    <property type="evidence" value="ECO:0007669"/>
    <property type="project" value="TreeGrafter"/>
</dbReference>
<evidence type="ECO:0000256" key="3">
    <source>
        <dbReference type="ARBA" id="ARBA00022723"/>
    </source>
</evidence>
<dbReference type="PANTHER" id="PTHR45962:SF1">
    <property type="entry name" value="N-FATTY-ACYL-AMINO ACID SYNTHASE_HYDROLASE PM20D1"/>
    <property type="match status" value="1"/>
</dbReference>
<dbReference type="InterPro" id="IPR001261">
    <property type="entry name" value="ArgE/DapE_CS"/>
</dbReference>
<evidence type="ECO:0000313" key="11">
    <source>
        <dbReference type="EMBL" id="KAJ5114782.1"/>
    </source>
</evidence>
<dbReference type="Gene3D" id="3.30.70.360">
    <property type="match status" value="1"/>
</dbReference>
<dbReference type="Gene3D" id="1.10.150.900">
    <property type="match status" value="1"/>
</dbReference>
<evidence type="ECO:0000313" key="12">
    <source>
        <dbReference type="Proteomes" id="UP001141434"/>
    </source>
</evidence>
<dbReference type="CDD" id="cd05674">
    <property type="entry name" value="M20_yscS"/>
    <property type="match status" value="1"/>
</dbReference>
<dbReference type="GO" id="GO:0046872">
    <property type="term" value="F:metal ion binding"/>
    <property type="evidence" value="ECO:0007669"/>
    <property type="project" value="UniProtKB-KW"/>
</dbReference>
<evidence type="ECO:0000256" key="5">
    <source>
        <dbReference type="ARBA" id="ARBA00022833"/>
    </source>
</evidence>
<keyword evidence="5 7" id="KW-0862">Zinc</keyword>
<evidence type="ECO:0000256" key="2">
    <source>
        <dbReference type="ARBA" id="ARBA00022670"/>
    </source>
</evidence>
<dbReference type="SUPFAM" id="SSF53187">
    <property type="entry name" value="Zn-dependent exopeptidases"/>
    <property type="match status" value="1"/>
</dbReference>
<feature type="binding site" evidence="7">
    <location>
        <position position="181"/>
    </location>
    <ligand>
        <name>Zn(2+)</name>
        <dbReference type="ChEBI" id="CHEBI:29105"/>
        <label>1</label>
    </ligand>
</feature>
<feature type="active site" description="Proton acceptor" evidence="6">
    <location>
        <position position="215"/>
    </location>
</feature>
<comment type="similarity">
    <text evidence="1">Belongs to the peptidase M20A family.</text>
</comment>
<dbReference type="PROSITE" id="PS00759">
    <property type="entry name" value="ARGE_DAPE_CPG2_2"/>
    <property type="match status" value="1"/>
</dbReference>
<evidence type="ECO:0000256" key="4">
    <source>
        <dbReference type="ARBA" id="ARBA00022801"/>
    </source>
</evidence>
<dbReference type="PROSITE" id="PS00758">
    <property type="entry name" value="ARGE_DAPE_CPG2_1"/>
    <property type="match status" value="1"/>
</dbReference>
<name>A0A9W9KQZ8_9EURO</name>
<feature type="binding site" evidence="7">
    <location>
        <position position="244"/>
    </location>
    <ligand>
        <name>Zn(2+)</name>
        <dbReference type="ChEBI" id="CHEBI:29105"/>
        <label>2</label>
    </ligand>
</feature>
<evidence type="ECO:0000256" key="6">
    <source>
        <dbReference type="PIRSR" id="PIRSR037217-1"/>
    </source>
</evidence>
<keyword evidence="4" id="KW-0378">Hydrolase</keyword>
<gene>
    <name evidence="11" type="ORF">NUU61_000541</name>
</gene>
<evidence type="ECO:0000256" key="9">
    <source>
        <dbReference type="SAM" id="SignalP"/>
    </source>
</evidence>
<keyword evidence="3 7" id="KW-0479">Metal-binding</keyword>
<dbReference type="RefSeq" id="XP_056515975.1">
    <property type="nucleotide sequence ID" value="XM_056651125.1"/>
</dbReference>
<feature type="binding site" evidence="7">
    <location>
        <position position="216"/>
    </location>
    <ligand>
        <name>Zn(2+)</name>
        <dbReference type="ChEBI" id="CHEBI:29105"/>
        <label>1</label>
    </ligand>
</feature>
<feature type="chain" id="PRO_5040941377" evidence="9">
    <location>
        <begin position="18"/>
        <end position="597"/>
    </location>
</feature>
<dbReference type="Gene3D" id="3.40.630.10">
    <property type="entry name" value="Zn peptidases"/>
    <property type="match status" value="1"/>
</dbReference>
<keyword evidence="9" id="KW-0732">Signal</keyword>
<reference evidence="11" key="2">
    <citation type="journal article" date="2023" name="IMA Fungus">
        <title>Comparative genomic study of the Penicillium genus elucidates a diverse pangenome and 15 lateral gene transfer events.</title>
        <authorList>
            <person name="Petersen C."/>
            <person name="Sorensen T."/>
            <person name="Nielsen M.R."/>
            <person name="Sondergaard T.E."/>
            <person name="Sorensen J.L."/>
            <person name="Fitzpatrick D.A."/>
            <person name="Frisvad J.C."/>
            <person name="Nielsen K.L."/>
        </authorList>
    </citation>
    <scope>NUCLEOTIDE SEQUENCE</scope>
    <source>
        <strain evidence="11">IBT 34128</strain>
    </source>
</reference>
<dbReference type="Pfam" id="PF01546">
    <property type="entry name" value="Peptidase_M20"/>
    <property type="match status" value="1"/>
</dbReference>
<dbReference type="SUPFAM" id="SSF55031">
    <property type="entry name" value="Bacterial exopeptidase dimerisation domain"/>
    <property type="match status" value="1"/>
</dbReference>
<dbReference type="Proteomes" id="UP001141434">
    <property type="component" value="Unassembled WGS sequence"/>
</dbReference>
<dbReference type="InterPro" id="IPR011650">
    <property type="entry name" value="Peptidase_M20_dimer"/>
</dbReference>
<feature type="binding site" evidence="7">
    <location>
        <position position="148"/>
    </location>
    <ligand>
        <name>Zn(2+)</name>
        <dbReference type="ChEBI" id="CHEBI:29105"/>
        <label>2</label>
    </ligand>
</feature>
<evidence type="ECO:0000256" key="8">
    <source>
        <dbReference type="SAM" id="MobiDB-lite"/>
    </source>
</evidence>
<protein>
    <submittedName>
        <fullName evidence="11">Peptidase M20</fullName>
    </submittedName>
</protein>
<dbReference type="GO" id="GO:0004181">
    <property type="term" value="F:metallocarboxypeptidase activity"/>
    <property type="evidence" value="ECO:0007669"/>
    <property type="project" value="InterPro"/>
</dbReference>
<evidence type="ECO:0000259" key="10">
    <source>
        <dbReference type="Pfam" id="PF07687"/>
    </source>
</evidence>
<dbReference type="AlphaFoldDB" id="A0A9W9KQZ8"/>
<dbReference type="PANTHER" id="PTHR45962">
    <property type="entry name" value="N-FATTY-ACYL-AMINO ACID SYNTHASE/HYDROLASE PM20D1"/>
    <property type="match status" value="1"/>
</dbReference>
<sequence length="597" mass="65239">MKIASLLGLASLPSTLALGIPSHQQVFSSPEWFRPISNPRESCPQAPPVTIPNDGLHSSLRFLSDEAFRARQADRLSRAVQIPTTVSDYMKDPYDEAFEPVVRFQAFLEKTFPLVHTHAKVEHINRLGLVFTLPGTNTTRKPILFMAHQDVVPIDDPADWTHPPFAGVFDGDWIWGRGASDCKNVLIGLLSAVEGLLAQDWRAQRTVVLAFGFDEESHGFLGAGTIAPALLERYGEDAFEFILDEGGLGLQSLGGSNNNENDNDNDDENEVLYALPAVGEKGSLDLVLDLAVPGGHSSIPPAHTGIGIMAEILYELERQELFTPWLDTSHPAHGMFECQARYSPAHVEPWLAEKLAANDPAALADAVAISRGPIIRHTLQTSQAADLIRGGVKTNALPEKISAVVNYRVALHQSPDEVRERAERIIRPVAERHNITLHVAFPGVSGATDDKNDLKSEEGESRSLTLSPLSAPLVPAPISPTDPLSSKTWARFAGVARSVFESHPNPLSADSSMSGSGSESAKKPTVVVTGDIMTGNTDTRFYWPLSKNIYRWSPARVGASLNIHTVDERVRLDVHLEGVMVYYDLIRSFDGWDESVE</sequence>
<evidence type="ECO:0000256" key="1">
    <source>
        <dbReference type="ARBA" id="ARBA00006247"/>
    </source>
</evidence>
<reference evidence="11" key="1">
    <citation type="submission" date="2022-11" db="EMBL/GenBank/DDBJ databases">
        <authorList>
            <person name="Petersen C."/>
        </authorList>
    </citation>
    <scope>NUCLEOTIDE SEQUENCE</scope>
    <source>
        <strain evidence="11">IBT 34128</strain>
    </source>
</reference>
<dbReference type="EMBL" id="JAPMSZ010000001">
    <property type="protein sequence ID" value="KAJ5114782.1"/>
    <property type="molecule type" value="Genomic_DNA"/>
</dbReference>
<feature type="compositionally biased region" description="Basic and acidic residues" evidence="8">
    <location>
        <begin position="448"/>
        <end position="461"/>
    </location>
</feature>
<feature type="region of interest" description="Disordered" evidence="8">
    <location>
        <begin position="444"/>
        <end position="466"/>
    </location>
</feature>
<feature type="active site" evidence="6">
    <location>
        <position position="150"/>
    </location>
</feature>
<accession>A0A9W9KQZ8</accession>
<dbReference type="InterPro" id="IPR002933">
    <property type="entry name" value="Peptidase_M20"/>
</dbReference>
<dbReference type="PIRSF" id="PIRSF037217">
    <property type="entry name" value="Carboxypeptidase_S"/>
    <property type="match status" value="1"/>
</dbReference>
<dbReference type="GeneID" id="81390293"/>
<dbReference type="InterPro" id="IPR036264">
    <property type="entry name" value="Bact_exopeptidase_dim_dom"/>
</dbReference>
<dbReference type="Pfam" id="PF07687">
    <property type="entry name" value="M20_dimer"/>
    <property type="match status" value="1"/>
</dbReference>